<feature type="region of interest" description="Disordered" evidence="1">
    <location>
        <begin position="160"/>
        <end position="184"/>
    </location>
</feature>
<name>A0AAV3PGR0_LITER</name>
<protein>
    <submittedName>
        <fullName evidence="2">Uncharacterized protein</fullName>
    </submittedName>
</protein>
<gene>
    <name evidence="2" type="ORF">LIER_09686</name>
</gene>
<proteinExistence type="predicted"/>
<comment type="caution">
    <text evidence="2">The sequence shown here is derived from an EMBL/GenBank/DDBJ whole genome shotgun (WGS) entry which is preliminary data.</text>
</comment>
<organism evidence="2 3">
    <name type="scientific">Lithospermum erythrorhizon</name>
    <name type="common">Purple gromwell</name>
    <name type="synonym">Lithospermum officinale var. erythrorhizon</name>
    <dbReference type="NCBI Taxonomy" id="34254"/>
    <lineage>
        <taxon>Eukaryota</taxon>
        <taxon>Viridiplantae</taxon>
        <taxon>Streptophyta</taxon>
        <taxon>Embryophyta</taxon>
        <taxon>Tracheophyta</taxon>
        <taxon>Spermatophyta</taxon>
        <taxon>Magnoliopsida</taxon>
        <taxon>eudicotyledons</taxon>
        <taxon>Gunneridae</taxon>
        <taxon>Pentapetalae</taxon>
        <taxon>asterids</taxon>
        <taxon>lamiids</taxon>
        <taxon>Boraginales</taxon>
        <taxon>Boraginaceae</taxon>
        <taxon>Boraginoideae</taxon>
        <taxon>Lithospermeae</taxon>
        <taxon>Lithospermum</taxon>
    </lineage>
</organism>
<dbReference type="EMBL" id="BAABME010001664">
    <property type="protein sequence ID" value="GAA0150834.1"/>
    <property type="molecule type" value="Genomic_DNA"/>
</dbReference>
<sequence length="211" mass="23571">MLSKIGSYLGNPLFAHGATTDMAQISYARIYVEIEAGKVIPDVVPLVNEHDEEFLQTVDCCHCKLFGHDDAHCKFGGAPMGVNENVAKVPGRLREWKEWRKKTAMGKTEVQVVENEDLIEEDSIVDRIVVELISSPADVVQVNNPFAALEEGVKEVETDQQQSSSLRFGKAEKKQSQKTQASRKEVDVVQPRVRVKKLPFTLRYSFGILGV</sequence>
<dbReference type="PANTHER" id="PTHR31286">
    <property type="entry name" value="GLYCINE-RICH CELL WALL STRUCTURAL PROTEIN 1.8-LIKE"/>
    <property type="match status" value="1"/>
</dbReference>
<reference evidence="2 3" key="1">
    <citation type="submission" date="2024-01" db="EMBL/GenBank/DDBJ databases">
        <title>The complete chloroplast genome sequence of Lithospermum erythrorhizon: insights into the phylogenetic relationship among Boraginaceae species and the maternal lineages of purple gromwells.</title>
        <authorList>
            <person name="Okada T."/>
            <person name="Watanabe K."/>
        </authorList>
    </citation>
    <scope>NUCLEOTIDE SEQUENCE [LARGE SCALE GENOMIC DNA]</scope>
</reference>
<evidence type="ECO:0000313" key="2">
    <source>
        <dbReference type="EMBL" id="GAA0150834.1"/>
    </source>
</evidence>
<evidence type="ECO:0000313" key="3">
    <source>
        <dbReference type="Proteomes" id="UP001454036"/>
    </source>
</evidence>
<dbReference type="AlphaFoldDB" id="A0AAV3PGR0"/>
<evidence type="ECO:0000256" key="1">
    <source>
        <dbReference type="SAM" id="MobiDB-lite"/>
    </source>
</evidence>
<dbReference type="InterPro" id="IPR040256">
    <property type="entry name" value="At4g02000-like"/>
</dbReference>
<dbReference type="Proteomes" id="UP001454036">
    <property type="component" value="Unassembled WGS sequence"/>
</dbReference>
<dbReference type="PANTHER" id="PTHR31286:SF180">
    <property type="entry name" value="OS10G0362600 PROTEIN"/>
    <property type="match status" value="1"/>
</dbReference>
<keyword evidence="3" id="KW-1185">Reference proteome</keyword>
<accession>A0AAV3PGR0</accession>